<comment type="caution">
    <text evidence="1">The sequence shown here is derived from an EMBL/GenBank/DDBJ whole genome shotgun (WGS) entry which is preliminary data.</text>
</comment>
<dbReference type="EMBL" id="JAPNKA010000001">
    <property type="protein sequence ID" value="MCY1083123.1"/>
    <property type="molecule type" value="Genomic_DNA"/>
</dbReference>
<dbReference type="InterPro" id="IPR011990">
    <property type="entry name" value="TPR-like_helical_dom_sf"/>
</dbReference>
<organism evidence="1 2">
    <name type="scientific">Archangium lansingense</name>
    <dbReference type="NCBI Taxonomy" id="2995310"/>
    <lineage>
        <taxon>Bacteria</taxon>
        <taxon>Pseudomonadati</taxon>
        <taxon>Myxococcota</taxon>
        <taxon>Myxococcia</taxon>
        <taxon>Myxococcales</taxon>
        <taxon>Cystobacterineae</taxon>
        <taxon>Archangiaceae</taxon>
        <taxon>Archangium</taxon>
    </lineage>
</organism>
<evidence type="ECO:0000313" key="1">
    <source>
        <dbReference type="EMBL" id="MCY1083123.1"/>
    </source>
</evidence>
<dbReference type="Gene3D" id="1.25.40.10">
    <property type="entry name" value="Tetratricopeptide repeat domain"/>
    <property type="match status" value="1"/>
</dbReference>
<reference evidence="1 2" key="1">
    <citation type="submission" date="2022-11" db="EMBL/GenBank/DDBJ databases">
        <title>Minimal conservation of predation-associated metabolite biosynthetic gene clusters underscores biosynthetic potential of Myxococcota including descriptions for ten novel species: Archangium lansinium sp. nov., Myxococcus landrumus sp. nov., Nannocystis bai.</title>
        <authorList>
            <person name="Ahearne A."/>
            <person name="Stevens C."/>
            <person name="Phillips K."/>
        </authorList>
    </citation>
    <scope>NUCLEOTIDE SEQUENCE [LARGE SCALE GENOMIC DNA]</scope>
    <source>
        <strain evidence="1 2">MIWBW</strain>
    </source>
</reference>
<dbReference type="RefSeq" id="WP_267541666.1">
    <property type="nucleotide sequence ID" value="NZ_JAPNKA010000001.1"/>
</dbReference>
<accession>A0ABT4AN40</accession>
<proteinExistence type="predicted"/>
<evidence type="ECO:0008006" key="3">
    <source>
        <dbReference type="Google" id="ProtNLM"/>
    </source>
</evidence>
<protein>
    <recommendedName>
        <fullName evidence="3">Tetratricopeptide repeat protein</fullName>
    </recommendedName>
</protein>
<sequence>MEALASRWSALLADLNDLRVHIEPARLREIVAECTAALDGKLAAGEEEPLHSILALAYYRLGETRRQLVHTRAIARLRPDDVLAQRNYGGSLIEVGQLTEGISVMEEAANLPSPHRSRTLGDLAFAYTQARRWDDALAAFTESVRVADYTSERDLMSLAAHGAQLGFRQQSLEFLARYLQVAHGVELGERTAPDVVRDVAANHPEWLWFVAGVPPLRLVILQALTVDPLLAGHIPWDHFSAEIITTESAQSAEDVFATMKPLSDEATLAVLRDGGDGDGSK</sequence>
<evidence type="ECO:0000313" key="2">
    <source>
        <dbReference type="Proteomes" id="UP001207654"/>
    </source>
</evidence>
<name>A0ABT4AN40_9BACT</name>
<dbReference type="Proteomes" id="UP001207654">
    <property type="component" value="Unassembled WGS sequence"/>
</dbReference>
<dbReference type="SUPFAM" id="SSF48452">
    <property type="entry name" value="TPR-like"/>
    <property type="match status" value="1"/>
</dbReference>
<keyword evidence="2" id="KW-1185">Reference proteome</keyword>
<gene>
    <name evidence="1" type="ORF">OV287_52680</name>
</gene>